<evidence type="ECO:0000313" key="11">
    <source>
        <dbReference type="Proteomes" id="UP000048841"/>
    </source>
</evidence>
<reference evidence="9 12" key="3">
    <citation type="submission" date="2021-01" db="EMBL/GenBank/DDBJ databases">
        <title>FDA dAtabase for Regulatory Grade micrObial Sequences (FDA-ARGOS): Supporting development and validation of Infectious Disease Dx tests.</title>
        <authorList>
            <person name="Blissenbach B."/>
            <person name="Krut O."/>
            <person name="Tallon L."/>
            <person name="Sadzewicz L."/>
            <person name="Zhao X."/>
            <person name="Boylan J."/>
            <person name="Ott S."/>
            <person name="Bowen H."/>
            <person name="Vavikolanu K."/>
            <person name="Mehta A."/>
            <person name="Aluvathingal J."/>
            <person name="Nadendla S."/>
            <person name="Yan Y."/>
            <person name="Sichtig H."/>
        </authorList>
    </citation>
    <scope>NUCLEOTIDE SEQUENCE [LARGE SCALE GENOMIC DNA]</scope>
    <source>
        <strain evidence="9 12">FDAARGOS_1082</strain>
    </source>
</reference>
<dbReference type="PANTHER" id="PTHR42859">
    <property type="entry name" value="OXIDOREDUCTASE"/>
    <property type="match status" value="1"/>
</dbReference>
<dbReference type="PATRIC" id="fig|630.129.peg.1416"/>
<dbReference type="EMBL" id="CGBR01000006">
    <property type="protein sequence ID" value="CFQ58722.1"/>
    <property type="molecule type" value="Genomic_DNA"/>
</dbReference>
<dbReference type="Proteomes" id="UP000048841">
    <property type="component" value="Unassembled WGS sequence"/>
</dbReference>
<protein>
    <submittedName>
        <fullName evidence="9">4Fe-4S dicluster domain-containing protein</fullName>
    </submittedName>
    <submittedName>
        <fullName evidence="7">4Fe-4S ferredoxin</fullName>
    </submittedName>
</protein>
<evidence type="ECO:0000256" key="1">
    <source>
        <dbReference type="ARBA" id="ARBA00022485"/>
    </source>
</evidence>
<evidence type="ECO:0000256" key="3">
    <source>
        <dbReference type="ARBA" id="ARBA00022737"/>
    </source>
</evidence>
<dbReference type="Proteomes" id="UP000595309">
    <property type="component" value="Chromosome"/>
</dbReference>
<keyword evidence="3" id="KW-0677">Repeat</keyword>
<name>A0A0E1NG83_YEREN</name>
<dbReference type="InterPro" id="IPR017896">
    <property type="entry name" value="4Fe4S_Fe-S-bd"/>
</dbReference>
<evidence type="ECO:0000313" key="7">
    <source>
        <dbReference type="EMBL" id="CFQ58722.1"/>
    </source>
</evidence>
<dbReference type="PROSITE" id="PS51379">
    <property type="entry name" value="4FE4S_FER_2"/>
    <property type="match status" value="3"/>
</dbReference>
<dbReference type="Proteomes" id="UP000041601">
    <property type="component" value="Unassembled WGS sequence"/>
</dbReference>
<organism evidence="7 11">
    <name type="scientific">Yersinia enterocolitica</name>
    <dbReference type="NCBI Taxonomy" id="630"/>
    <lineage>
        <taxon>Bacteria</taxon>
        <taxon>Pseudomonadati</taxon>
        <taxon>Pseudomonadota</taxon>
        <taxon>Gammaproteobacteria</taxon>
        <taxon>Enterobacterales</taxon>
        <taxon>Yersiniaceae</taxon>
        <taxon>Yersinia</taxon>
    </lineage>
</organism>
<dbReference type="GO" id="GO:0046872">
    <property type="term" value="F:metal ion binding"/>
    <property type="evidence" value="ECO:0007669"/>
    <property type="project" value="UniProtKB-KW"/>
</dbReference>
<dbReference type="Pfam" id="PF00037">
    <property type="entry name" value="Fer4"/>
    <property type="match status" value="1"/>
</dbReference>
<reference evidence="8 10" key="2">
    <citation type="submission" date="2015-03" db="EMBL/GenBank/DDBJ databases">
        <authorList>
            <consortium name="Pathogen Informatics"/>
            <person name="Murphy D."/>
        </authorList>
    </citation>
    <scope>NUCLEOTIDE SEQUENCE [LARGE SCALE GENOMIC DNA]</scope>
    <source>
        <strain evidence="8 10">IP05342</strain>
    </source>
</reference>
<sequence>MNRFIIADPKKCIGCRTCEVACVLAHNGGKLDTLTKANFAPRLKVVKGMNVSTTIMCRHCEDAPCANVCPNGAIVRAADSIQVLQEKCIGCKTCVVACPYGAMTVVTKQVEVMFNGLSQGFCLKAEAQKCDLCEGRAAGPACISVCPTQALHLIGRDTMQAMLRKKQLRAALDEANEMNF</sequence>
<evidence type="ECO:0000259" key="6">
    <source>
        <dbReference type="PROSITE" id="PS51379"/>
    </source>
</evidence>
<evidence type="ECO:0000313" key="10">
    <source>
        <dbReference type="Proteomes" id="UP000041601"/>
    </source>
</evidence>
<dbReference type="Pfam" id="PF12800">
    <property type="entry name" value="Fer4_4"/>
    <property type="match status" value="1"/>
</dbReference>
<dbReference type="GO" id="GO:0051539">
    <property type="term" value="F:4 iron, 4 sulfur cluster binding"/>
    <property type="evidence" value="ECO:0007669"/>
    <property type="project" value="UniProtKB-KW"/>
</dbReference>
<reference evidence="7 11" key="1">
    <citation type="submission" date="2015-03" db="EMBL/GenBank/DDBJ databases">
        <authorList>
            <person name="Murphy D."/>
        </authorList>
    </citation>
    <scope>NUCLEOTIDE SEQUENCE [LARGE SCALE GENOMIC DNA]</scope>
    <source>
        <strain evidence="7 11">IP26249</strain>
    </source>
</reference>
<dbReference type="PANTHER" id="PTHR42859:SF17">
    <property type="entry name" value="ELECTRON TRANSPORT PROTEIN HYDN-RELATED"/>
    <property type="match status" value="1"/>
</dbReference>
<feature type="domain" description="4Fe-4S ferredoxin-type" evidence="6">
    <location>
        <begin position="2"/>
        <end position="22"/>
    </location>
</feature>
<proteinExistence type="predicted"/>
<evidence type="ECO:0000256" key="5">
    <source>
        <dbReference type="ARBA" id="ARBA00023014"/>
    </source>
</evidence>
<dbReference type="OMA" id="DNCGDCV"/>
<evidence type="ECO:0000313" key="9">
    <source>
        <dbReference type="EMBL" id="QQU46270.1"/>
    </source>
</evidence>
<evidence type="ECO:0000313" key="12">
    <source>
        <dbReference type="Proteomes" id="UP000595309"/>
    </source>
</evidence>
<dbReference type="KEGG" id="yet:CH48_3063"/>
<keyword evidence="4" id="KW-0408">Iron</keyword>
<keyword evidence="2" id="KW-0479">Metal-binding</keyword>
<keyword evidence="10" id="KW-1185">Reference proteome</keyword>
<keyword evidence="5" id="KW-0411">Iron-sulfur</keyword>
<feature type="domain" description="4Fe-4S ferredoxin-type" evidence="6">
    <location>
        <begin position="79"/>
        <end position="108"/>
    </location>
</feature>
<gene>
    <name evidence="7" type="primary">hydN</name>
    <name evidence="7" type="ORF">ERS137941_01366</name>
    <name evidence="8" type="ORF">ERS137959_02417</name>
    <name evidence="9" type="ORF">I6I39_15120</name>
</gene>
<dbReference type="InterPro" id="IPR050294">
    <property type="entry name" value="RnfB_subfamily"/>
</dbReference>
<dbReference type="InterPro" id="IPR017900">
    <property type="entry name" value="4Fe4S_Fe_S_CS"/>
</dbReference>
<evidence type="ECO:0000256" key="4">
    <source>
        <dbReference type="ARBA" id="ARBA00023004"/>
    </source>
</evidence>
<keyword evidence="1" id="KW-0004">4Fe-4S</keyword>
<accession>A0A0E1NG83</accession>
<feature type="domain" description="4Fe-4S ferredoxin-type" evidence="6">
    <location>
        <begin position="123"/>
        <end position="156"/>
    </location>
</feature>
<dbReference type="GeneID" id="31409757"/>
<evidence type="ECO:0000313" key="8">
    <source>
        <dbReference type="EMBL" id="CND86626.1"/>
    </source>
</evidence>
<dbReference type="CDD" id="cd10554">
    <property type="entry name" value="HycB_like"/>
    <property type="match status" value="1"/>
</dbReference>
<dbReference type="AlphaFoldDB" id="A0A0E1NG83"/>
<dbReference type="EMBL" id="CPXJ01000027">
    <property type="protein sequence ID" value="CND86626.1"/>
    <property type="molecule type" value="Genomic_DNA"/>
</dbReference>
<dbReference type="PROSITE" id="PS00198">
    <property type="entry name" value="4FE4S_FER_1"/>
    <property type="match status" value="1"/>
</dbReference>
<dbReference type="RefSeq" id="WP_005162297.1">
    <property type="nucleotide sequence ID" value="NZ_CGBC01000023.1"/>
</dbReference>
<dbReference type="SUPFAM" id="SSF54862">
    <property type="entry name" value="4Fe-4S ferredoxins"/>
    <property type="match status" value="1"/>
</dbReference>
<dbReference type="EMBL" id="CP068146">
    <property type="protein sequence ID" value="QQU46270.1"/>
    <property type="molecule type" value="Genomic_DNA"/>
</dbReference>
<evidence type="ECO:0000256" key="2">
    <source>
        <dbReference type="ARBA" id="ARBA00022723"/>
    </source>
</evidence>
<dbReference type="Gene3D" id="3.30.70.20">
    <property type="match status" value="2"/>
</dbReference>